<keyword evidence="4" id="KW-1185">Reference proteome</keyword>
<gene>
    <name evidence="3" type="ORF">OB919_18690</name>
</gene>
<dbReference type="InterPro" id="IPR051610">
    <property type="entry name" value="GPI/OXD"/>
</dbReference>
<reference evidence="3 4" key="1">
    <citation type="submission" date="2022-09" db="EMBL/GenBank/DDBJ databases">
        <title>Enrichment on poylsaccharides allowed isolation of novel metabolic and taxonomic groups of Haloarchaea.</title>
        <authorList>
            <person name="Sorokin D.Y."/>
            <person name="Elcheninov A.G."/>
            <person name="Khizhniak T.V."/>
            <person name="Kolganova T.V."/>
            <person name="Kublanov I.V."/>
        </authorList>
    </citation>
    <scope>NUCLEOTIDE SEQUENCE [LARGE SCALE GENOMIC DNA]</scope>
    <source>
        <strain evidence="3 4">AArc-curdl1</strain>
    </source>
</reference>
<dbReference type="InterPro" id="IPR013096">
    <property type="entry name" value="Cupin_2"/>
</dbReference>
<dbReference type="Proteomes" id="UP001321047">
    <property type="component" value="Unassembled WGS sequence"/>
</dbReference>
<dbReference type="InterPro" id="IPR014710">
    <property type="entry name" value="RmlC-like_jellyroll"/>
</dbReference>
<dbReference type="SUPFAM" id="SSF51182">
    <property type="entry name" value="RmlC-like cupins"/>
    <property type="match status" value="1"/>
</dbReference>
<evidence type="ECO:0000256" key="1">
    <source>
        <dbReference type="ARBA" id="ARBA00022723"/>
    </source>
</evidence>
<comment type="caution">
    <text evidence="3">The sequence shown here is derived from an EMBL/GenBank/DDBJ whole genome shotgun (WGS) entry which is preliminary data.</text>
</comment>
<accession>A0AAP2ZC51</accession>
<organism evidence="3 4">
    <name type="scientific">Natronosalvus hydrolyticus</name>
    <dbReference type="NCBI Taxonomy" id="2979988"/>
    <lineage>
        <taxon>Archaea</taxon>
        <taxon>Methanobacteriati</taxon>
        <taxon>Methanobacteriota</taxon>
        <taxon>Stenosarchaea group</taxon>
        <taxon>Halobacteria</taxon>
        <taxon>Halobacteriales</taxon>
        <taxon>Natrialbaceae</taxon>
        <taxon>Natronosalvus</taxon>
    </lineage>
</organism>
<dbReference type="Gene3D" id="2.60.120.10">
    <property type="entry name" value="Jelly Rolls"/>
    <property type="match status" value="1"/>
</dbReference>
<dbReference type="InterPro" id="IPR011051">
    <property type="entry name" value="RmlC_Cupin_sf"/>
</dbReference>
<evidence type="ECO:0000313" key="4">
    <source>
        <dbReference type="Proteomes" id="UP001321047"/>
    </source>
</evidence>
<dbReference type="EMBL" id="JAOPJZ010000026">
    <property type="protein sequence ID" value="MCU4753980.1"/>
    <property type="molecule type" value="Genomic_DNA"/>
</dbReference>
<evidence type="ECO:0000313" key="3">
    <source>
        <dbReference type="EMBL" id="MCU4753980.1"/>
    </source>
</evidence>
<sequence>MKTVRVGDPESLEFGNGSRRHALTALLEATDVAINRYRVAPGDGLPSGLHAHMDQEEVFYILEGTATFDTMDRVVTLEEGEAIRFGRGEFQSGKNGGDRDLVVLAIGAPRDTDDVRIPVDCPACGHGNLQLRIGGQEVDFRCVECDSEFIPDDCPQCGHDELRVTRGGDGASVVRCQRCESEFERPPIRNK</sequence>
<keyword evidence="1" id="KW-0479">Metal-binding</keyword>
<dbReference type="Pfam" id="PF07883">
    <property type="entry name" value="Cupin_2"/>
    <property type="match status" value="1"/>
</dbReference>
<evidence type="ECO:0000259" key="2">
    <source>
        <dbReference type="Pfam" id="PF07883"/>
    </source>
</evidence>
<dbReference type="PANTHER" id="PTHR35848">
    <property type="entry name" value="OXALATE-BINDING PROTEIN"/>
    <property type="match status" value="1"/>
</dbReference>
<name>A0AAP2ZC51_9EURY</name>
<proteinExistence type="predicted"/>
<dbReference type="AlphaFoldDB" id="A0AAP2ZC51"/>
<dbReference type="RefSeq" id="WP_342810285.1">
    <property type="nucleotide sequence ID" value="NZ_JAOPJZ010000026.1"/>
</dbReference>
<feature type="domain" description="Cupin type-2" evidence="2">
    <location>
        <begin position="37"/>
        <end position="106"/>
    </location>
</feature>
<dbReference type="PANTHER" id="PTHR35848:SF9">
    <property type="entry name" value="SLL1358 PROTEIN"/>
    <property type="match status" value="1"/>
</dbReference>
<dbReference type="GO" id="GO:0046872">
    <property type="term" value="F:metal ion binding"/>
    <property type="evidence" value="ECO:0007669"/>
    <property type="project" value="UniProtKB-KW"/>
</dbReference>
<protein>
    <submittedName>
        <fullName evidence="3">Cupin domain-containing protein</fullName>
    </submittedName>
</protein>